<evidence type="ECO:0000313" key="3">
    <source>
        <dbReference type="Proteomes" id="UP000230709"/>
    </source>
</evidence>
<evidence type="ECO:0000313" key="2">
    <source>
        <dbReference type="EMBL" id="ATQ66767.1"/>
    </source>
</evidence>
<proteinExistence type="predicted"/>
<accession>A0A2D2CVK6</accession>
<evidence type="ECO:0000256" key="1">
    <source>
        <dbReference type="SAM" id="MobiDB-lite"/>
    </source>
</evidence>
<reference evidence="3" key="1">
    <citation type="submission" date="2017-10" db="EMBL/GenBank/DDBJ databases">
        <title>Completed PacBio SMRT sequence of Methylosinus trichosporium OB3b reveals presence of a third large plasmid.</title>
        <authorList>
            <person name="Charles T.C."/>
            <person name="Lynch M.D.J."/>
            <person name="Heil J.R."/>
            <person name="Cheng J."/>
        </authorList>
    </citation>
    <scope>NUCLEOTIDE SEQUENCE [LARGE SCALE GENOMIC DNA]</scope>
    <source>
        <strain evidence="3">OB3b</strain>
    </source>
</reference>
<gene>
    <name evidence="2" type="ORF">CQW49_01805</name>
</gene>
<keyword evidence="3" id="KW-1185">Reference proteome</keyword>
<organism evidence="2 3">
    <name type="scientific">Methylosinus trichosporium (strain ATCC 35070 / NCIMB 11131 / UNIQEM 75 / OB3b)</name>
    <dbReference type="NCBI Taxonomy" id="595536"/>
    <lineage>
        <taxon>Bacteria</taxon>
        <taxon>Pseudomonadati</taxon>
        <taxon>Pseudomonadota</taxon>
        <taxon>Alphaproteobacteria</taxon>
        <taxon>Hyphomicrobiales</taxon>
        <taxon>Methylocystaceae</taxon>
        <taxon>Methylosinus</taxon>
    </lineage>
</organism>
<dbReference type="AlphaFoldDB" id="A0A2D2CVK6"/>
<dbReference type="Proteomes" id="UP000230709">
    <property type="component" value="Chromosome"/>
</dbReference>
<dbReference type="KEGG" id="mtw:CQW49_01805"/>
<dbReference type="EMBL" id="CP023737">
    <property type="protein sequence ID" value="ATQ66767.1"/>
    <property type="molecule type" value="Genomic_DNA"/>
</dbReference>
<name>A0A2D2CVK6_METT3</name>
<protein>
    <submittedName>
        <fullName evidence="2">Uncharacterized protein</fullName>
    </submittedName>
</protein>
<sequence length="76" mass="8451">MEQRLAERQERAGTASDCVAATFSDSHARRETTILDRRLFQVESEFSPMRRPVGRDLDATRAAPHVEPTGDGPAPE</sequence>
<feature type="region of interest" description="Disordered" evidence="1">
    <location>
        <begin position="44"/>
        <end position="76"/>
    </location>
</feature>